<keyword evidence="2" id="KW-1133">Transmembrane helix</keyword>
<keyword evidence="2" id="KW-0812">Transmembrane</keyword>
<keyword evidence="2" id="KW-0472">Membrane</keyword>
<sequence>MSGDWSATPERSGDGVLRDGVGSSREARGASPRSAGGPAPARVHGTPAPEYGEYAPDGWVNPVLVEQERRQAADEARSRREQAAREAAEAAARRRRPSRGPSPDTDGGAATGPVTLRSRYGASPFDCTMTVVLLALGLWSAIGTLDVGATASRLRQVIEQQYTPLADPSALTGVSVVTAVVTVVLFALTAWWSIVRLRQRRWTFWVPLVGGAVASLVTAVLFLVAVMNDPAFSTWMMQRVGG</sequence>
<evidence type="ECO:0000313" key="3">
    <source>
        <dbReference type="EMBL" id="MBS4182573.1"/>
    </source>
</evidence>
<protein>
    <submittedName>
        <fullName evidence="3">Uncharacterized protein</fullName>
    </submittedName>
</protein>
<dbReference type="InterPro" id="IPR046231">
    <property type="entry name" value="DUF6264"/>
</dbReference>
<comment type="caution">
    <text evidence="3">The sequence shown here is derived from an EMBL/GenBank/DDBJ whole genome shotgun (WGS) entry which is preliminary data.</text>
</comment>
<gene>
    <name evidence="3" type="ORF">KHB02_14335</name>
</gene>
<organism evidence="3">
    <name type="scientific">Neobacillus citreus</name>
    <dbReference type="NCBI Taxonomy" id="2833578"/>
    <lineage>
        <taxon>Bacteria</taxon>
        <taxon>Bacillati</taxon>
        <taxon>Bacillota</taxon>
        <taxon>Bacilli</taxon>
        <taxon>Bacillales</taxon>
        <taxon>Bacillaceae</taxon>
        <taxon>Neobacillus</taxon>
    </lineage>
</organism>
<feature type="transmembrane region" description="Helical" evidence="2">
    <location>
        <begin position="127"/>
        <end position="149"/>
    </location>
</feature>
<evidence type="ECO:0000256" key="1">
    <source>
        <dbReference type="SAM" id="MobiDB-lite"/>
    </source>
</evidence>
<accession>A0A942Y9Q9</accession>
<name>A0A942Y9Q9_9BACI</name>
<reference evidence="3" key="1">
    <citation type="submission" date="2021-05" db="EMBL/GenBank/DDBJ databases">
        <title>Novel Bacillus species.</title>
        <authorList>
            <person name="Liu G."/>
        </authorList>
    </citation>
    <scope>NUCLEOTIDE SEQUENCE</scope>
    <source>
        <strain evidence="3">FJAT-50051</strain>
    </source>
</reference>
<feature type="compositionally biased region" description="Low complexity" evidence="1">
    <location>
        <begin position="29"/>
        <end position="42"/>
    </location>
</feature>
<feature type="transmembrane region" description="Helical" evidence="2">
    <location>
        <begin position="204"/>
        <end position="227"/>
    </location>
</feature>
<feature type="compositionally biased region" description="Basic and acidic residues" evidence="1">
    <location>
        <begin position="66"/>
        <end position="92"/>
    </location>
</feature>
<dbReference type="Pfam" id="PF19779">
    <property type="entry name" value="DUF6264"/>
    <property type="match status" value="1"/>
</dbReference>
<feature type="region of interest" description="Disordered" evidence="1">
    <location>
        <begin position="1"/>
        <end position="115"/>
    </location>
</feature>
<dbReference type="EMBL" id="JAGYPE010000002">
    <property type="protein sequence ID" value="MBS4182573.1"/>
    <property type="molecule type" value="Genomic_DNA"/>
</dbReference>
<dbReference type="AlphaFoldDB" id="A0A942Y9Q9"/>
<feature type="transmembrane region" description="Helical" evidence="2">
    <location>
        <begin position="169"/>
        <end position="192"/>
    </location>
</feature>
<proteinExistence type="predicted"/>
<evidence type="ECO:0000256" key="2">
    <source>
        <dbReference type="SAM" id="Phobius"/>
    </source>
</evidence>